<name>A0A977PTV2_9CYAN</name>
<dbReference type="EMBL" id="CP073041">
    <property type="protein sequence ID" value="UXE59306.1"/>
    <property type="molecule type" value="Genomic_DNA"/>
</dbReference>
<dbReference type="Gene3D" id="2.120.10.30">
    <property type="entry name" value="TolB, C-terminal domain"/>
    <property type="match status" value="1"/>
</dbReference>
<proteinExistence type="inferred from homology"/>
<evidence type="ECO:0000313" key="2">
    <source>
        <dbReference type="EMBL" id="UXE59306.1"/>
    </source>
</evidence>
<dbReference type="InterPro" id="IPR011042">
    <property type="entry name" value="6-blade_b-propeller_TolB-like"/>
</dbReference>
<gene>
    <name evidence="2" type="ORF">KA717_26025</name>
</gene>
<sequence length="186" mass="20815">MSEQSSWLMRVYRPILLGLLGLLAACDLIPRAPIASSLNSRFNDEQPALSGDGRWLALTSNRNGNREILVYDLRENHLVDLPGLNQSNAIAESPSLSRTGRYLVYLSSLQGRPDVALYDRLTKRTDLLTLTYRSWVRNPQISPDGRYVVFETARRGQWDIEVLDRGPQIELDIPNGSPVIGPSSVP</sequence>
<accession>A0A977PTV2</accession>
<organism evidence="2">
    <name type="scientific">Woronichinia naegeliana WA131</name>
    <dbReference type="NCBI Taxonomy" id="2824559"/>
    <lineage>
        <taxon>Bacteria</taxon>
        <taxon>Bacillati</taxon>
        <taxon>Cyanobacteriota</taxon>
        <taxon>Cyanophyceae</taxon>
        <taxon>Synechococcales</taxon>
        <taxon>Coelosphaeriaceae</taxon>
        <taxon>Woronichinia</taxon>
    </lineage>
</organism>
<dbReference type="Proteomes" id="UP001065613">
    <property type="component" value="Chromosome"/>
</dbReference>
<dbReference type="PANTHER" id="PTHR36842:SF2">
    <property type="entry name" value="SLR0505 PROTEIN"/>
    <property type="match status" value="1"/>
</dbReference>
<comment type="similarity">
    <text evidence="1">Belongs to the TolB family.</text>
</comment>
<reference evidence="2" key="1">
    <citation type="submission" date="2021-04" db="EMBL/GenBank/DDBJ databases">
        <title>Genome sequence of Woronichinia naegeliana from Washington state freshwater lake bloom.</title>
        <authorList>
            <person name="Dreher T.W."/>
        </authorList>
    </citation>
    <scope>NUCLEOTIDE SEQUENCE</scope>
    <source>
        <strain evidence="2">WA131</strain>
    </source>
</reference>
<dbReference type="SUPFAM" id="SSF82171">
    <property type="entry name" value="DPP6 N-terminal domain-like"/>
    <property type="match status" value="1"/>
</dbReference>
<dbReference type="InterPro" id="IPR011659">
    <property type="entry name" value="WD40"/>
</dbReference>
<protein>
    <submittedName>
        <fullName evidence="2">Biopolymer transporter Tol</fullName>
    </submittedName>
</protein>
<dbReference type="Pfam" id="PF07676">
    <property type="entry name" value="PD40"/>
    <property type="match status" value="3"/>
</dbReference>
<dbReference type="PANTHER" id="PTHR36842">
    <property type="entry name" value="PROTEIN TOLB HOMOLOG"/>
    <property type="match status" value="1"/>
</dbReference>
<dbReference type="KEGG" id="wna:KA717_26025"/>
<dbReference type="AlphaFoldDB" id="A0A977PTV2"/>
<evidence type="ECO:0000256" key="1">
    <source>
        <dbReference type="ARBA" id="ARBA00009820"/>
    </source>
</evidence>